<evidence type="ECO:0000256" key="1">
    <source>
        <dbReference type="SAM" id="MobiDB-lite"/>
    </source>
</evidence>
<proteinExistence type="predicted"/>
<dbReference type="EMBL" id="KL198042">
    <property type="protein sequence ID" value="KDQ13618.1"/>
    <property type="molecule type" value="Genomic_DNA"/>
</dbReference>
<dbReference type="HOGENOM" id="CLU_1669102_0_0_1"/>
<organism evidence="2 3">
    <name type="scientific">Botryobasidium botryosum (strain FD-172 SS1)</name>
    <dbReference type="NCBI Taxonomy" id="930990"/>
    <lineage>
        <taxon>Eukaryota</taxon>
        <taxon>Fungi</taxon>
        <taxon>Dikarya</taxon>
        <taxon>Basidiomycota</taxon>
        <taxon>Agaricomycotina</taxon>
        <taxon>Agaricomycetes</taxon>
        <taxon>Cantharellales</taxon>
        <taxon>Botryobasidiaceae</taxon>
        <taxon>Botryobasidium</taxon>
    </lineage>
</organism>
<feature type="region of interest" description="Disordered" evidence="1">
    <location>
        <begin position="1"/>
        <end position="92"/>
    </location>
</feature>
<evidence type="ECO:0000313" key="3">
    <source>
        <dbReference type="Proteomes" id="UP000027195"/>
    </source>
</evidence>
<gene>
    <name evidence="2" type="ORF">BOTBODRAFT_175339</name>
</gene>
<dbReference type="Proteomes" id="UP000027195">
    <property type="component" value="Unassembled WGS sequence"/>
</dbReference>
<evidence type="ECO:0000313" key="2">
    <source>
        <dbReference type="EMBL" id="KDQ13618.1"/>
    </source>
</evidence>
<accession>A0A067MCX2</accession>
<reference evidence="3" key="1">
    <citation type="journal article" date="2014" name="Proc. Natl. Acad. Sci. U.S.A.">
        <title>Extensive sampling of basidiomycete genomes demonstrates inadequacy of the white-rot/brown-rot paradigm for wood decay fungi.</title>
        <authorList>
            <person name="Riley R."/>
            <person name="Salamov A.A."/>
            <person name="Brown D.W."/>
            <person name="Nagy L.G."/>
            <person name="Floudas D."/>
            <person name="Held B.W."/>
            <person name="Levasseur A."/>
            <person name="Lombard V."/>
            <person name="Morin E."/>
            <person name="Otillar R."/>
            <person name="Lindquist E.A."/>
            <person name="Sun H."/>
            <person name="LaButti K.M."/>
            <person name="Schmutz J."/>
            <person name="Jabbour D."/>
            <person name="Luo H."/>
            <person name="Baker S.E."/>
            <person name="Pisabarro A.G."/>
            <person name="Walton J.D."/>
            <person name="Blanchette R.A."/>
            <person name="Henrissat B."/>
            <person name="Martin F."/>
            <person name="Cullen D."/>
            <person name="Hibbett D.S."/>
            <person name="Grigoriev I.V."/>
        </authorList>
    </citation>
    <scope>NUCLEOTIDE SEQUENCE [LARGE SCALE GENOMIC DNA]</scope>
    <source>
        <strain evidence="3">FD-172 SS1</strain>
    </source>
</reference>
<sequence>MSSLQSSSSASLVPKHREAHLKSPLNMLRHAFLNLKVRPPDNSNPSAQPKSPVADSTSAESSPPLQPTPDEAHRSANTPSRASSRAPSRDRSVFTEAVTSYMVLDGKDVLAITATGDGKLVLVTTATRSETLRASSAQRPGPPDHSDPCLDPPGTWTS</sequence>
<feature type="compositionally biased region" description="Low complexity" evidence="1">
    <location>
        <begin position="1"/>
        <end position="12"/>
    </location>
</feature>
<feature type="region of interest" description="Disordered" evidence="1">
    <location>
        <begin position="128"/>
        <end position="158"/>
    </location>
</feature>
<feature type="compositionally biased region" description="Low complexity" evidence="1">
    <location>
        <begin position="75"/>
        <end position="86"/>
    </location>
</feature>
<dbReference type="AlphaFoldDB" id="A0A067MCX2"/>
<feature type="compositionally biased region" description="Polar residues" evidence="1">
    <location>
        <begin position="128"/>
        <end position="138"/>
    </location>
</feature>
<dbReference type="InParanoid" id="A0A067MCX2"/>
<keyword evidence="3" id="KW-1185">Reference proteome</keyword>
<protein>
    <submittedName>
        <fullName evidence="2">Uncharacterized protein</fullName>
    </submittedName>
</protein>
<name>A0A067MCX2_BOTB1</name>
<feature type="compositionally biased region" description="Polar residues" evidence="1">
    <location>
        <begin position="41"/>
        <end position="63"/>
    </location>
</feature>